<organism evidence="1 2">
    <name type="scientific">Gossypium australe</name>
    <dbReference type="NCBI Taxonomy" id="47621"/>
    <lineage>
        <taxon>Eukaryota</taxon>
        <taxon>Viridiplantae</taxon>
        <taxon>Streptophyta</taxon>
        <taxon>Embryophyta</taxon>
        <taxon>Tracheophyta</taxon>
        <taxon>Spermatophyta</taxon>
        <taxon>Magnoliopsida</taxon>
        <taxon>eudicotyledons</taxon>
        <taxon>Gunneridae</taxon>
        <taxon>Pentapetalae</taxon>
        <taxon>rosids</taxon>
        <taxon>malvids</taxon>
        <taxon>Malvales</taxon>
        <taxon>Malvaceae</taxon>
        <taxon>Malvoideae</taxon>
        <taxon>Gossypium</taxon>
    </lineage>
</organism>
<gene>
    <name evidence="1" type="ORF">EPI10_000866</name>
</gene>
<dbReference type="Proteomes" id="UP000325315">
    <property type="component" value="Unassembled WGS sequence"/>
</dbReference>
<dbReference type="EMBL" id="SMMG02000007">
    <property type="protein sequence ID" value="KAA3465725.1"/>
    <property type="molecule type" value="Genomic_DNA"/>
</dbReference>
<proteinExistence type="predicted"/>
<keyword evidence="2" id="KW-1185">Reference proteome</keyword>
<sequence length="170" mass="19766">MGTQPCILKSMNDELAAKFKEKEAMEAVKSMAPLKAENVTIERREQVGKVLRVHISGNPKRYLRLPTMVGRRKKNAFTSLKTRFVKWIESWVCVNCPYKEAIPIYTMQCFLFPRSVCHKLESTIAIFSWRNVNTNKGIHWCQWSVAYKPKLQEGFGFMNLDKFNVAFLVK</sequence>
<reference evidence="2" key="1">
    <citation type="journal article" date="2019" name="Plant Biotechnol. J.">
        <title>Genome sequencing of the Australian wild diploid species Gossypium australe highlights disease resistance and delayed gland morphogenesis.</title>
        <authorList>
            <person name="Cai Y."/>
            <person name="Cai X."/>
            <person name="Wang Q."/>
            <person name="Wang P."/>
            <person name="Zhang Y."/>
            <person name="Cai C."/>
            <person name="Xu Y."/>
            <person name="Wang K."/>
            <person name="Zhou Z."/>
            <person name="Wang C."/>
            <person name="Geng S."/>
            <person name="Li B."/>
            <person name="Dong Q."/>
            <person name="Hou Y."/>
            <person name="Wang H."/>
            <person name="Ai P."/>
            <person name="Liu Z."/>
            <person name="Yi F."/>
            <person name="Sun M."/>
            <person name="An G."/>
            <person name="Cheng J."/>
            <person name="Zhang Y."/>
            <person name="Shi Q."/>
            <person name="Xie Y."/>
            <person name="Shi X."/>
            <person name="Chang Y."/>
            <person name="Huang F."/>
            <person name="Chen Y."/>
            <person name="Hong S."/>
            <person name="Mi L."/>
            <person name="Sun Q."/>
            <person name="Zhang L."/>
            <person name="Zhou B."/>
            <person name="Peng R."/>
            <person name="Zhang X."/>
            <person name="Liu F."/>
        </authorList>
    </citation>
    <scope>NUCLEOTIDE SEQUENCE [LARGE SCALE GENOMIC DNA]</scope>
    <source>
        <strain evidence="2">cv. PA1801</strain>
    </source>
</reference>
<evidence type="ECO:0000313" key="1">
    <source>
        <dbReference type="EMBL" id="KAA3465725.1"/>
    </source>
</evidence>
<name>A0A5B6V996_9ROSI</name>
<dbReference type="PANTHER" id="PTHR33116:SF86">
    <property type="entry name" value="REVERSE TRANSCRIPTASE DOMAIN-CONTAINING PROTEIN"/>
    <property type="match status" value="1"/>
</dbReference>
<accession>A0A5B6V996</accession>
<protein>
    <submittedName>
        <fullName evidence="1">Reverse transcriptase</fullName>
    </submittedName>
</protein>
<dbReference type="PANTHER" id="PTHR33116">
    <property type="entry name" value="REVERSE TRANSCRIPTASE ZINC-BINDING DOMAIN-CONTAINING PROTEIN-RELATED-RELATED"/>
    <property type="match status" value="1"/>
</dbReference>
<dbReference type="AlphaFoldDB" id="A0A5B6V996"/>
<dbReference type="GO" id="GO:0003964">
    <property type="term" value="F:RNA-directed DNA polymerase activity"/>
    <property type="evidence" value="ECO:0007669"/>
    <property type="project" value="UniProtKB-KW"/>
</dbReference>
<evidence type="ECO:0000313" key="2">
    <source>
        <dbReference type="Proteomes" id="UP000325315"/>
    </source>
</evidence>
<keyword evidence="1" id="KW-0548">Nucleotidyltransferase</keyword>
<comment type="caution">
    <text evidence="1">The sequence shown here is derived from an EMBL/GenBank/DDBJ whole genome shotgun (WGS) entry which is preliminary data.</text>
</comment>
<keyword evidence="1" id="KW-0808">Transferase</keyword>
<keyword evidence="1" id="KW-0695">RNA-directed DNA polymerase</keyword>